<evidence type="ECO:0000313" key="3">
    <source>
        <dbReference type="Proteomes" id="UP000321393"/>
    </source>
</evidence>
<dbReference type="InterPro" id="IPR001584">
    <property type="entry name" value="Integrase_cat-core"/>
</dbReference>
<dbReference type="AlphaFoldDB" id="A0A5A7T412"/>
<comment type="caution">
    <text evidence="2">The sequence shown here is derived from an EMBL/GenBank/DDBJ whole genome shotgun (WGS) entry which is preliminary data.</text>
</comment>
<proteinExistence type="predicted"/>
<dbReference type="PANTHER" id="PTHR35046:SF26">
    <property type="entry name" value="RNA-DIRECTED DNA POLYMERASE"/>
    <property type="match status" value="1"/>
</dbReference>
<dbReference type="InterPro" id="IPR036397">
    <property type="entry name" value="RNaseH_sf"/>
</dbReference>
<protein>
    <submittedName>
        <fullName evidence="2">Integrase</fullName>
    </submittedName>
</protein>
<dbReference type="InterPro" id="IPR012337">
    <property type="entry name" value="RNaseH-like_sf"/>
</dbReference>
<organism evidence="2 3">
    <name type="scientific">Cucumis melo var. makuwa</name>
    <name type="common">Oriental melon</name>
    <dbReference type="NCBI Taxonomy" id="1194695"/>
    <lineage>
        <taxon>Eukaryota</taxon>
        <taxon>Viridiplantae</taxon>
        <taxon>Streptophyta</taxon>
        <taxon>Embryophyta</taxon>
        <taxon>Tracheophyta</taxon>
        <taxon>Spermatophyta</taxon>
        <taxon>Magnoliopsida</taxon>
        <taxon>eudicotyledons</taxon>
        <taxon>Gunneridae</taxon>
        <taxon>Pentapetalae</taxon>
        <taxon>rosids</taxon>
        <taxon>fabids</taxon>
        <taxon>Cucurbitales</taxon>
        <taxon>Cucurbitaceae</taxon>
        <taxon>Benincaseae</taxon>
        <taxon>Cucumis</taxon>
    </lineage>
</organism>
<dbReference type="GO" id="GO:0003676">
    <property type="term" value="F:nucleic acid binding"/>
    <property type="evidence" value="ECO:0007669"/>
    <property type="project" value="InterPro"/>
</dbReference>
<accession>A0A5A7T412</accession>
<dbReference type="OrthoDB" id="413122at2759"/>
<dbReference type="GO" id="GO:0015074">
    <property type="term" value="P:DNA integration"/>
    <property type="evidence" value="ECO:0007669"/>
    <property type="project" value="InterPro"/>
</dbReference>
<feature type="domain" description="Integrase catalytic" evidence="1">
    <location>
        <begin position="29"/>
        <end position="146"/>
    </location>
</feature>
<evidence type="ECO:0000313" key="2">
    <source>
        <dbReference type="EMBL" id="KAA0038204.1"/>
    </source>
</evidence>
<dbReference type="PROSITE" id="PS50994">
    <property type="entry name" value="INTEGRASE"/>
    <property type="match status" value="1"/>
</dbReference>
<evidence type="ECO:0000259" key="1">
    <source>
        <dbReference type="PROSITE" id="PS50994"/>
    </source>
</evidence>
<dbReference type="EMBL" id="SSTE01018746">
    <property type="protein sequence ID" value="KAA0038204.1"/>
    <property type="molecule type" value="Genomic_DNA"/>
</dbReference>
<sequence length="146" mass="16808">MKKVIKNYVEKCEICQRNETESTLLAGLIQPIPLSKLILEDWSMDFVEGLLMAENVNVNVIMGVVDRLSKYAYFVTLKHPFSANQVAEAFIDKVVRKHGVPKSIINDQDNIFLSNFWKELFSTMGTSLKRNTTFHPQTDRQTKRVN</sequence>
<dbReference type="Gene3D" id="3.30.420.10">
    <property type="entry name" value="Ribonuclease H-like superfamily/Ribonuclease H"/>
    <property type="match status" value="1"/>
</dbReference>
<dbReference type="Proteomes" id="UP000321393">
    <property type="component" value="Unassembled WGS sequence"/>
</dbReference>
<name>A0A5A7T412_CUCMM</name>
<gene>
    <name evidence="2" type="ORF">E6C27_scaffold270G00410</name>
</gene>
<reference evidence="2 3" key="1">
    <citation type="submission" date="2019-08" db="EMBL/GenBank/DDBJ databases">
        <title>Draft genome sequences of two oriental melons (Cucumis melo L. var makuwa).</title>
        <authorList>
            <person name="Kwon S.-Y."/>
        </authorList>
    </citation>
    <scope>NUCLEOTIDE SEQUENCE [LARGE SCALE GENOMIC DNA]</scope>
    <source>
        <strain evidence="3">cv. SW 3</strain>
        <tissue evidence="2">Leaf</tissue>
    </source>
</reference>
<dbReference type="SUPFAM" id="SSF53098">
    <property type="entry name" value="Ribonuclease H-like"/>
    <property type="match status" value="1"/>
</dbReference>
<dbReference type="PANTHER" id="PTHR35046">
    <property type="entry name" value="ZINC KNUCKLE (CCHC-TYPE) FAMILY PROTEIN"/>
    <property type="match status" value="1"/>
</dbReference>